<dbReference type="Pfam" id="PF04299">
    <property type="entry name" value="FMN_bind_2"/>
    <property type="match status" value="1"/>
</dbReference>
<dbReference type="SUPFAM" id="SSF50475">
    <property type="entry name" value="FMN-binding split barrel"/>
    <property type="match status" value="1"/>
</dbReference>
<keyword evidence="1" id="KW-0645">Protease</keyword>
<dbReference type="eggNOG" id="COG2808">
    <property type="taxonomic scope" value="Bacteria"/>
</dbReference>
<proteinExistence type="predicted"/>
<dbReference type="GO" id="GO:0008233">
    <property type="term" value="F:peptidase activity"/>
    <property type="evidence" value="ECO:0007669"/>
    <property type="project" value="UniProtKB-KW"/>
</dbReference>
<dbReference type="AlphaFoldDB" id="A0A221K4J7"/>
<evidence type="ECO:0000313" key="2">
    <source>
        <dbReference type="Proteomes" id="UP000199754"/>
    </source>
</evidence>
<dbReference type="Proteomes" id="UP000199754">
    <property type="component" value="Chromosome"/>
</dbReference>
<dbReference type="KEGG" id="spse:SULPSESMR1_03013"/>
<dbReference type="EMBL" id="CP022415">
    <property type="protein sequence ID" value="ASM73793.1"/>
    <property type="molecule type" value="Genomic_DNA"/>
</dbReference>
<dbReference type="PANTHER" id="PTHR35802:SF1">
    <property type="entry name" value="PROTEASE SYNTHASE AND SPORULATION PROTEIN PAI 2"/>
    <property type="match status" value="1"/>
</dbReference>
<dbReference type="PIRSF" id="PIRSF010372">
    <property type="entry name" value="PaiB"/>
    <property type="match status" value="1"/>
</dbReference>
<organism evidence="1 2">
    <name type="scientific">Pseudosulfitobacter pseudonitzschiae</name>
    <dbReference type="NCBI Taxonomy" id="1402135"/>
    <lineage>
        <taxon>Bacteria</taxon>
        <taxon>Pseudomonadati</taxon>
        <taxon>Pseudomonadota</taxon>
        <taxon>Alphaproteobacteria</taxon>
        <taxon>Rhodobacterales</taxon>
        <taxon>Roseobacteraceae</taxon>
        <taxon>Pseudosulfitobacter</taxon>
    </lineage>
</organism>
<accession>A0A221K4J7</accession>
<evidence type="ECO:0000313" key="1">
    <source>
        <dbReference type="EMBL" id="ASM73793.1"/>
    </source>
</evidence>
<gene>
    <name evidence="1" type="primary">paiB</name>
    <name evidence="1" type="ORF">SULPSESMR1_03013</name>
</gene>
<dbReference type="RefSeq" id="WP_089421535.1">
    <property type="nucleotide sequence ID" value="NZ_CP022415.1"/>
</dbReference>
<dbReference type="Gene3D" id="2.30.110.10">
    <property type="entry name" value="Electron Transport, Fmn-binding Protein, Chain A"/>
    <property type="match status" value="1"/>
</dbReference>
<dbReference type="InterPro" id="IPR007396">
    <property type="entry name" value="TR_PAI2-type"/>
</dbReference>
<sequence>MHPNPVFHDADAARNLAFARDRGFGVLAVNAPDGPLISHVPFVLSEDGGSVALHLVRSNPIARLLTSPQPVRLAVSGGDSYVSPDWYKVPDQVPTWNYVAVHLSGMLELRPQDELRALLDAQSAHFEEQLRPKTPWTAGKMDAGALDRMMRQIVPCRMSVTGVDGTWKLSQNKPDDVRNRAANGVEAFGRGSDLAVLAALMRGAQANQ</sequence>
<protein>
    <submittedName>
        <fullName evidence="1">Protease synthase and sporulation protein PAI 2</fullName>
    </submittedName>
</protein>
<dbReference type="InterPro" id="IPR012349">
    <property type="entry name" value="Split_barrel_FMN-bd"/>
</dbReference>
<dbReference type="STRING" id="1402135.SAMN05444149_10417"/>
<keyword evidence="2" id="KW-1185">Reference proteome</keyword>
<dbReference type="GO" id="GO:0006508">
    <property type="term" value="P:proteolysis"/>
    <property type="evidence" value="ECO:0007669"/>
    <property type="project" value="UniProtKB-KW"/>
</dbReference>
<name>A0A221K4J7_9RHOB</name>
<dbReference type="PANTHER" id="PTHR35802">
    <property type="entry name" value="PROTEASE SYNTHASE AND SPORULATION PROTEIN PAI 2"/>
    <property type="match status" value="1"/>
</dbReference>
<reference evidence="1 2" key="1">
    <citation type="submission" date="2017-07" db="EMBL/GenBank/DDBJ databases">
        <title>Genome Sequence of Sulfitobacter pseudonitzschiae Strain SMR1 Isolated from a culture of the Diatom Skeletonema marinoi.</title>
        <authorList>
            <person name="Topel M."/>
            <person name="Pinder M.I.M."/>
            <person name="Johansson O.N."/>
            <person name="Kourtchenko O."/>
            <person name="Godhe A."/>
            <person name="Clarke A.K."/>
        </authorList>
    </citation>
    <scope>NUCLEOTIDE SEQUENCE [LARGE SCALE GENOMIC DNA]</scope>
    <source>
        <strain evidence="1 2">SMR1</strain>
    </source>
</reference>
<dbReference type="OrthoDB" id="9794948at2"/>
<keyword evidence="1" id="KW-0378">Hydrolase</keyword>